<evidence type="ECO:0000256" key="5">
    <source>
        <dbReference type="ARBA" id="ARBA00022989"/>
    </source>
</evidence>
<dbReference type="InterPro" id="IPR004869">
    <property type="entry name" value="MMPL_dom"/>
</dbReference>
<dbReference type="InterPro" id="IPR023908">
    <property type="entry name" value="xxxLxxG_rpt"/>
</dbReference>
<feature type="transmembrane region" description="Helical" evidence="7">
    <location>
        <begin position="216"/>
        <end position="238"/>
    </location>
</feature>
<feature type="transmembrane region" description="Helical" evidence="7">
    <location>
        <begin position="292"/>
        <end position="319"/>
    </location>
</feature>
<feature type="transmembrane region" description="Helical" evidence="7">
    <location>
        <begin position="340"/>
        <end position="360"/>
    </location>
</feature>
<evidence type="ECO:0000256" key="1">
    <source>
        <dbReference type="ARBA" id="ARBA00004651"/>
    </source>
</evidence>
<comment type="similarity">
    <text evidence="2">Belongs to the resistance-nodulation-cell division (RND) (TC 2.A.6) family. MmpL subfamily.</text>
</comment>
<dbReference type="Gene3D" id="1.10.287.950">
    <property type="entry name" value="Methyl-accepting chemotaxis protein"/>
    <property type="match status" value="2"/>
</dbReference>
<reference evidence="9 10" key="1">
    <citation type="journal article" date="2016" name="Antonie Van Leeuwenhoek">
        <title>Lysinibacillus endophyticus sp. nov., an indole-3-acetic acid producing endophytic bacterium isolated from corn root (Zea mays cv. Xinken-5).</title>
        <authorList>
            <person name="Yu J."/>
            <person name="Guan X."/>
            <person name="Liu C."/>
            <person name="Xiang W."/>
            <person name="Yu Z."/>
            <person name="Liu X."/>
            <person name="Wang G."/>
        </authorList>
    </citation>
    <scope>NUCLEOTIDE SEQUENCE [LARGE SCALE GENOMIC DNA]</scope>
    <source>
        <strain evidence="9 10">DSM 100506</strain>
    </source>
</reference>
<feature type="domain" description="SSD" evidence="8">
    <location>
        <begin position="875"/>
        <end position="1002"/>
    </location>
</feature>
<evidence type="ECO:0000256" key="3">
    <source>
        <dbReference type="ARBA" id="ARBA00022475"/>
    </source>
</evidence>
<feature type="transmembrane region" description="Helical" evidence="7">
    <location>
        <begin position="259"/>
        <end position="280"/>
    </location>
</feature>
<keyword evidence="4 7" id="KW-0812">Transmembrane</keyword>
<dbReference type="SUPFAM" id="SSF82866">
    <property type="entry name" value="Multidrug efflux transporter AcrB transmembrane domain"/>
    <property type="match status" value="2"/>
</dbReference>
<keyword evidence="3" id="KW-1003">Cell membrane</keyword>
<feature type="transmembrane region" description="Helical" evidence="7">
    <location>
        <begin position="183"/>
        <end position="204"/>
    </location>
</feature>
<dbReference type="InterPro" id="IPR050545">
    <property type="entry name" value="Mycobact_MmpL"/>
</dbReference>
<evidence type="ECO:0000259" key="8">
    <source>
        <dbReference type="PROSITE" id="PS50156"/>
    </source>
</evidence>
<sequence>MILTMPNLDTLVREKGQTEIPDYTQSQIASDLLIEMANEETENYQFIAVFTSGNDEALNENQLTDIDTAIQTLKDDSEELGITDMLTYSDSEEAEKQLVSEDGTTILTQISVDHNQGTVEEVAQSLREKTKVASVDSYYTGTDIVLDDFAKSSQEGIKKTEVIAIIFILLVLVLVFRSPIVPLISLITVGVSYIVSLGIVTHLVDKFDFPFSNFTQIFLIVILFGIGTDYNILLYNRFKEELGKGGHILKAITETYRTAGRTVIYSGIAVFIGFMALYLAEFKLYQATSAVAIGVAVLLLVLITLNPFFMAVLGIKMFWPIKSINGHSENKTWLFLSKHSFFRPIAALAIVLVIAIPFILKYTGDLNYNDLVEISDEYESKQAITVIEEHFPAGFSSPASLVIKADESLATQKALQDIDKLADVISKVDGVSQVLSVTRPSGEKIQELYIQDQTETLNNGLDSAQEGLGTINDGLSDAEKQLGKVDQSRFDGIQQLIDGTSSMEQGVGQLDDALNQVAKGFKDGANGVSQLSTSLSTLKQSVGALSDGASQLQQGYKEIENGFSAFSELFITMENAIMSANQGYIAIEQSMNALVQSNPELASDSNVQTVLATAQGAQQQLSQLAAKLQELTPQYEVAVTSLKEANKAFLQINSGLQQVESGVGQLQTGASTLATGLESGEAGVNQIISKTGELETGLSTVNDGQKQLQNGLAELQDKIKLLQDGLGKSTDGLTEISDGLLEAQKYLGEVSSSDSNNIFYIPQEVLDGEEFEKSLNMYMSEDRTITKMTIILDVNPYSKEAMSIIEDIDEQIKATAKSSSLADAEIALGGKSSANVDLQEISTGDFTRTIVIMMIGIAIVLVIITRSIWQTMIIIASLILAYYTSLGITELLSDVLLDQNILSWNVPFFSFIMIITLGVDYSIFLMMRYAEVKDQGSVGIIDAAKHIGGVVLSAALILGGTFAALIPSGIVTLMQMAILVLIGLVLLSFIMLPVFLPAILGLTNKLKNLFIKKKDK</sequence>
<evidence type="ECO:0000256" key="2">
    <source>
        <dbReference type="ARBA" id="ARBA00010157"/>
    </source>
</evidence>
<feature type="transmembrane region" description="Helical" evidence="7">
    <location>
        <begin position="160"/>
        <end position="176"/>
    </location>
</feature>
<dbReference type="GO" id="GO:0005886">
    <property type="term" value="C:plasma membrane"/>
    <property type="evidence" value="ECO:0007669"/>
    <property type="project" value="UniProtKB-SubCell"/>
</dbReference>
<comment type="subcellular location">
    <subcellularLocation>
        <location evidence="1">Cell membrane</location>
        <topology evidence="1">Multi-pass membrane protein</topology>
    </subcellularLocation>
</comment>
<accession>A0A494Z3G9</accession>
<name>A0A494Z3G9_9BACL</name>
<keyword evidence="5 7" id="KW-1133">Transmembrane helix</keyword>
<dbReference type="OrthoDB" id="9782006at2"/>
<gene>
    <name evidence="9" type="ORF">D8M03_08355</name>
</gene>
<feature type="transmembrane region" description="Helical" evidence="7">
    <location>
        <begin position="976"/>
        <end position="1003"/>
    </location>
</feature>
<keyword evidence="6 7" id="KW-0472">Membrane</keyword>
<dbReference type="PROSITE" id="PS50156">
    <property type="entry name" value="SSD"/>
    <property type="match status" value="2"/>
</dbReference>
<feature type="domain" description="SSD" evidence="8">
    <location>
        <begin position="181"/>
        <end position="315"/>
    </location>
</feature>
<dbReference type="Gene3D" id="1.20.1640.10">
    <property type="entry name" value="Multidrug efflux transporter AcrB transmembrane domain"/>
    <property type="match status" value="2"/>
</dbReference>
<dbReference type="AlphaFoldDB" id="A0A494Z3G9"/>
<dbReference type="NCBIfam" id="TIGR03057">
    <property type="entry name" value="xxxLxxG_by_4"/>
    <property type="match status" value="1"/>
</dbReference>
<comment type="caution">
    <text evidence="9">The sequence shown here is derived from an EMBL/GenBank/DDBJ whole genome shotgun (WGS) entry which is preliminary data.</text>
</comment>
<evidence type="ECO:0000256" key="7">
    <source>
        <dbReference type="SAM" id="Phobius"/>
    </source>
</evidence>
<dbReference type="PANTHER" id="PTHR33406:SF6">
    <property type="entry name" value="MEMBRANE PROTEIN YDGH-RELATED"/>
    <property type="match status" value="1"/>
</dbReference>
<feature type="transmembrane region" description="Helical" evidence="7">
    <location>
        <begin position="871"/>
        <end position="888"/>
    </location>
</feature>
<evidence type="ECO:0000256" key="4">
    <source>
        <dbReference type="ARBA" id="ARBA00022692"/>
    </source>
</evidence>
<evidence type="ECO:0000313" key="10">
    <source>
        <dbReference type="Proteomes" id="UP000272238"/>
    </source>
</evidence>
<proteinExistence type="inferred from homology"/>
<feature type="transmembrane region" description="Helical" evidence="7">
    <location>
        <begin position="908"/>
        <end position="927"/>
    </location>
</feature>
<dbReference type="Proteomes" id="UP000272238">
    <property type="component" value="Unassembled WGS sequence"/>
</dbReference>
<organism evidence="9 10">
    <name type="scientific">Ureibacillus endophyticus</name>
    <dbReference type="NCBI Taxonomy" id="1978490"/>
    <lineage>
        <taxon>Bacteria</taxon>
        <taxon>Bacillati</taxon>
        <taxon>Bacillota</taxon>
        <taxon>Bacilli</taxon>
        <taxon>Bacillales</taxon>
        <taxon>Caryophanaceae</taxon>
        <taxon>Ureibacillus</taxon>
    </lineage>
</organism>
<evidence type="ECO:0000256" key="6">
    <source>
        <dbReference type="ARBA" id="ARBA00023136"/>
    </source>
</evidence>
<protein>
    <submittedName>
        <fullName evidence="9">MMPL family transporter</fullName>
    </submittedName>
</protein>
<dbReference type="EMBL" id="RBZN01000016">
    <property type="protein sequence ID" value="RKQ17049.1"/>
    <property type="molecule type" value="Genomic_DNA"/>
</dbReference>
<keyword evidence="10" id="KW-1185">Reference proteome</keyword>
<dbReference type="InterPro" id="IPR000731">
    <property type="entry name" value="SSD"/>
</dbReference>
<evidence type="ECO:0000313" key="9">
    <source>
        <dbReference type="EMBL" id="RKQ17049.1"/>
    </source>
</evidence>
<feature type="transmembrane region" description="Helical" evidence="7">
    <location>
        <begin position="846"/>
        <end position="864"/>
    </location>
</feature>
<dbReference type="Pfam" id="PF03176">
    <property type="entry name" value="MMPL"/>
    <property type="match status" value="2"/>
</dbReference>
<dbReference type="PANTHER" id="PTHR33406">
    <property type="entry name" value="MEMBRANE PROTEIN MJ1562-RELATED"/>
    <property type="match status" value="1"/>
</dbReference>
<feature type="transmembrane region" description="Helical" evidence="7">
    <location>
        <begin position="947"/>
        <end position="970"/>
    </location>
</feature>